<comment type="caution">
    <text evidence="10">The sequence shown here is derived from an EMBL/GenBank/DDBJ whole genome shotgun (WGS) entry which is preliminary data.</text>
</comment>
<proteinExistence type="inferred from homology"/>
<keyword evidence="11" id="KW-1185">Reference proteome</keyword>
<dbReference type="InterPro" id="IPR014722">
    <property type="entry name" value="Rib_uL2_dom2"/>
</dbReference>
<evidence type="ECO:0000256" key="5">
    <source>
        <dbReference type="ARBA" id="ARBA00022884"/>
    </source>
</evidence>
<comment type="function">
    <text evidence="8">Translation factor that promotes translation elongation and termination, particularly upon ribosome stalling at specific amino acid sequence contexts. Binds between the exit (E) and peptidyl (P) site of the ribosome and promotes rescue of stalled ribosome: specifically required for efficient translation of polyproline-containing peptides as well as other motifs that stall the ribosome. Acts as ribosome quality control (RQC) cofactor by joining the RQC complex to facilitate peptidyl transfer during CAT tailing step.</text>
</comment>
<dbReference type="Gene3D" id="2.40.50.140">
    <property type="entry name" value="Nucleic acid-binding proteins"/>
    <property type="match status" value="1"/>
</dbReference>
<dbReference type="Proteomes" id="UP001497497">
    <property type="component" value="Unassembled WGS sequence"/>
</dbReference>
<keyword evidence="5" id="KW-0694">RNA-binding</keyword>
<dbReference type="EMBL" id="CAXITT010000410">
    <property type="protein sequence ID" value="CAL1541015.1"/>
    <property type="molecule type" value="Genomic_DNA"/>
</dbReference>
<dbReference type="GO" id="GO:0043022">
    <property type="term" value="F:ribosome binding"/>
    <property type="evidence" value="ECO:0007669"/>
    <property type="project" value="UniProtKB-UniRule"/>
</dbReference>
<dbReference type="SMART" id="SM01376">
    <property type="entry name" value="eIF-5a"/>
    <property type="match status" value="1"/>
</dbReference>
<evidence type="ECO:0000256" key="7">
    <source>
        <dbReference type="ARBA" id="ARBA00023071"/>
    </source>
</evidence>
<dbReference type="PANTHER" id="PTHR11673">
    <property type="entry name" value="TRANSLATION INITIATION FACTOR 5A FAMILY MEMBER"/>
    <property type="match status" value="1"/>
</dbReference>
<dbReference type="GO" id="GO:0003746">
    <property type="term" value="F:translation elongation factor activity"/>
    <property type="evidence" value="ECO:0007669"/>
    <property type="project" value="UniProtKB-UniRule"/>
</dbReference>
<keyword evidence="7 8" id="KW-0385">Hypusine</keyword>
<evidence type="ECO:0000313" key="10">
    <source>
        <dbReference type="EMBL" id="CAL1541015.1"/>
    </source>
</evidence>
<sequence>MQKVVRSYNGDHDFDIGDSGASLHHPVQCTAVRKGDYVNIRNRPCKVVDVHSSKVGKHGHSKVNITGLDIFTDKRCQTVHPSSHNVDIPVVTKTDYILVDIGPFSISVLDDKGRLRSDLRAPDEPMIHTIQELMATRSDHTIVITVLSAMGEEQVIGVRSAKD</sequence>
<evidence type="ECO:0000256" key="3">
    <source>
        <dbReference type="ARBA" id="ARBA00022490"/>
    </source>
</evidence>
<comment type="subcellular location">
    <subcellularLocation>
        <location evidence="1">Cytoplasm</location>
    </subcellularLocation>
</comment>
<evidence type="ECO:0000259" key="9">
    <source>
        <dbReference type="SMART" id="SM01376"/>
    </source>
</evidence>
<comment type="similarity">
    <text evidence="2 8">Belongs to the eIF-5A family.</text>
</comment>
<dbReference type="GO" id="GO:0045905">
    <property type="term" value="P:positive regulation of translational termination"/>
    <property type="evidence" value="ECO:0007669"/>
    <property type="project" value="UniProtKB-UniRule"/>
</dbReference>
<dbReference type="SUPFAM" id="SSF50104">
    <property type="entry name" value="Translation proteins SH3-like domain"/>
    <property type="match status" value="1"/>
</dbReference>
<evidence type="ECO:0000313" key="11">
    <source>
        <dbReference type="Proteomes" id="UP001497497"/>
    </source>
</evidence>
<keyword evidence="4" id="KW-0251">Elongation factor</keyword>
<keyword evidence="3" id="KW-0963">Cytoplasm</keyword>
<dbReference type="InterPro" id="IPR001884">
    <property type="entry name" value="IF5A-like"/>
</dbReference>
<dbReference type="Pfam" id="PF01287">
    <property type="entry name" value="eIF-5a"/>
    <property type="match status" value="1"/>
</dbReference>
<dbReference type="Pfam" id="PF21485">
    <property type="entry name" value="IF5A-like_N"/>
    <property type="match status" value="1"/>
</dbReference>
<dbReference type="InterPro" id="IPR008991">
    <property type="entry name" value="Translation_prot_SH3-like_sf"/>
</dbReference>
<dbReference type="PIRSF" id="PIRSF003025">
    <property type="entry name" value="eIF5A"/>
    <property type="match status" value="1"/>
</dbReference>
<evidence type="ECO:0000256" key="8">
    <source>
        <dbReference type="RuleBase" id="RU362005"/>
    </source>
</evidence>
<protein>
    <recommendedName>
        <fullName evidence="8">Eukaryotic translation initiation factor 5A</fullName>
        <shortName evidence="8">eIF-5A</shortName>
    </recommendedName>
</protein>
<dbReference type="GO" id="GO:0003723">
    <property type="term" value="F:RNA binding"/>
    <property type="evidence" value="ECO:0007669"/>
    <property type="project" value="UniProtKB-KW"/>
</dbReference>
<dbReference type="InterPro" id="IPR012340">
    <property type="entry name" value="NA-bd_OB-fold"/>
</dbReference>
<comment type="PTM">
    <text evidence="8">eIF-5A seems to be the only eukaryotic protein to have a hypusine residue which is a post-translational modification of a lysine by the addition of a butylamino group.</text>
</comment>
<dbReference type="SUPFAM" id="SSF50249">
    <property type="entry name" value="Nucleic acid-binding proteins"/>
    <property type="match status" value="1"/>
</dbReference>
<dbReference type="GO" id="GO:0045901">
    <property type="term" value="P:positive regulation of translational elongation"/>
    <property type="evidence" value="ECO:0007669"/>
    <property type="project" value="UniProtKB-UniRule"/>
</dbReference>
<evidence type="ECO:0000256" key="6">
    <source>
        <dbReference type="ARBA" id="ARBA00022917"/>
    </source>
</evidence>
<accession>A0AAV2I350</accession>
<dbReference type="NCBIfam" id="TIGR00037">
    <property type="entry name" value="eIF_5A"/>
    <property type="match status" value="1"/>
</dbReference>
<dbReference type="GO" id="GO:0005737">
    <property type="term" value="C:cytoplasm"/>
    <property type="evidence" value="ECO:0007669"/>
    <property type="project" value="UniProtKB-SubCell"/>
</dbReference>
<name>A0AAV2I350_LYMST</name>
<evidence type="ECO:0000256" key="4">
    <source>
        <dbReference type="ARBA" id="ARBA00022768"/>
    </source>
</evidence>
<feature type="domain" description="Translation initiation factor 5A C-terminal" evidence="9">
    <location>
        <begin position="90"/>
        <end position="159"/>
    </location>
</feature>
<evidence type="ECO:0000256" key="1">
    <source>
        <dbReference type="ARBA" id="ARBA00004496"/>
    </source>
</evidence>
<organism evidence="10 11">
    <name type="scientific">Lymnaea stagnalis</name>
    <name type="common">Great pond snail</name>
    <name type="synonym">Helix stagnalis</name>
    <dbReference type="NCBI Taxonomy" id="6523"/>
    <lineage>
        <taxon>Eukaryota</taxon>
        <taxon>Metazoa</taxon>
        <taxon>Spiralia</taxon>
        <taxon>Lophotrochozoa</taxon>
        <taxon>Mollusca</taxon>
        <taxon>Gastropoda</taxon>
        <taxon>Heterobranchia</taxon>
        <taxon>Euthyneura</taxon>
        <taxon>Panpulmonata</taxon>
        <taxon>Hygrophila</taxon>
        <taxon>Lymnaeoidea</taxon>
        <taxon>Lymnaeidae</taxon>
        <taxon>Lymnaea</taxon>
    </lineage>
</organism>
<dbReference type="Gene3D" id="2.30.30.30">
    <property type="match status" value="1"/>
</dbReference>
<dbReference type="AlphaFoldDB" id="A0AAV2I350"/>
<gene>
    <name evidence="10" type="ORF">GSLYS_00014657001</name>
</gene>
<reference evidence="10 11" key="1">
    <citation type="submission" date="2024-04" db="EMBL/GenBank/DDBJ databases">
        <authorList>
            <consortium name="Genoscope - CEA"/>
            <person name="William W."/>
        </authorList>
    </citation>
    <scope>NUCLEOTIDE SEQUENCE [LARGE SCALE GENOMIC DNA]</scope>
</reference>
<keyword evidence="6 8" id="KW-0648">Protein biosynthesis</keyword>
<dbReference type="InterPro" id="IPR048670">
    <property type="entry name" value="IF5A-like_N"/>
</dbReference>
<dbReference type="InterPro" id="IPR020189">
    <property type="entry name" value="IF5A_C"/>
</dbReference>
<evidence type="ECO:0000256" key="2">
    <source>
        <dbReference type="ARBA" id="ARBA00006016"/>
    </source>
</evidence>
<dbReference type="FunFam" id="2.30.30.30:FF:000007">
    <property type="entry name" value="Eukaryotic translation initiation factor 5A"/>
    <property type="match status" value="1"/>
</dbReference>